<dbReference type="InterPro" id="IPR011033">
    <property type="entry name" value="PRC_barrel-like_sf"/>
</dbReference>
<name>A0A934TNU8_9BURK</name>
<reference evidence="3" key="1">
    <citation type="journal article" date="2012" name="J. Microbiol. Biotechnol.">
        <title>Ramlibacter ginsenosidimutans sp. nov., with ginsenoside-converting activity.</title>
        <authorList>
            <person name="Wang L."/>
            <person name="An D.S."/>
            <person name="Kim S.G."/>
            <person name="Jin F.X."/>
            <person name="Kim S.C."/>
            <person name="Lee S.T."/>
            <person name="Im W.T."/>
        </authorList>
    </citation>
    <scope>NUCLEOTIDE SEQUENCE</scope>
    <source>
        <strain evidence="3">KACC 17527</strain>
    </source>
</reference>
<comment type="caution">
    <text evidence="3">The sequence shown here is derived from an EMBL/GenBank/DDBJ whole genome shotgun (WGS) entry which is preliminary data.</text>
</comment>
<dbReference type="PANTHER" id="PTHR36505:SF1">
    <property type="entry name" value="BLR1072 PROTEIN"/>
    <property type="match status" value="1"/>
</dbReference>
<proteinExistence type="predicted"/>
<evidence type="ECO:0000259" key="2">
    <source>
        <dbReference type="Pfam" id="PF05239"/>
    </source>
</evidence>
<protein>
    <submittedName>
        <fullName evidence="3">PRC-barrel domain-containing protein</fullName>
    </submittedName>
</protein>
<dbReference type="InterPro" id="IPR027275">
    <property type="entry name" value="PRC-brl_dom"/>
</dbReference>
<gene>
    <name evidence="3" type="ORF">JJB11_01630</name>
</gene>
<dbReference type="PANTHER" id="PTHR36505">
    <property type="entry name" value="BLR1072 PROTEIN"/>
    <property type="match status" value="1"/>
</dbReference>
<dbReference type="AlphaFoldDB" id="A0A934TNU8"/>
<reference evidence="3" key="2">
    <citation type="submission" date="2021-01" db="EMBL/GenBank/DDBJ databases">
        <authorList>
            <person name="Kang M."/>
        </authorList>
    </citation>
    <scope>NUCLEOTIDE SEQUENCE</scope>
    <source>
        <strain evidence="3">KACC 17527</strain>
    </source>
</reference>
<accession>A0A934TNU8</accession>
<dbReference type="RefSeq" id="WP_201166158.1">
    <property type="nucleotide sequence ID" value="NZ_JAEPWM010000001.1"/>
</dbReference>
<keyword evidence="4" id="KW-1185">Reference proteome</keyword>
<feature type="domain" description="PRC-barrel" evidence="2">
    <location>
        <begin position="59"/>
        <end position="133"/>
    </location>
</feature>
<dbReference type="Gene3D" id="2.30.30.240">
    <property type="entry name" value="PRC-barrel domain"/>
    <property type="match status" value="1"/>
</dbReference>
<keyword evidence="1" id="KW-0732">Signal</keyword>
<feature type="chain" id="PRO_5037805280" evidence="1">
    <location>
        <begin position="24"/>
        <end position="143"/>
    </location>
</feature>
<evidence type="ECO:0000313" key="4">
    <source>
        <dbReference type="Proteomes" id="UP000630528"/>
    </source>
</evidence>
<dbReference type="SUPFAM" id="SSF50346">
    <property type="entry name" value="PRC-barrel domain"/>
    <property type="match status" value="1"/>
</dbReference>
<dbReference type="EMBL" id="JAEPWM010000001">
    <property type="protein sequence ID" value="MBK6004778.1"/>
    <property type="molecule type" value="Genomic_DNA"/>
</dbReference>
<evidence type="ECO:0000256" key="1">
    <source>
        <dbReference type="SAM" id="SignalP"/>
    </source>
</evidence>
<evidence type="ECO:0000313" key="3">
    <source>
        <dbReference type="EMBL" id="MBK6004778.1"/>
    </source>
</evidence>
<dbReference type="Pfam" id="PF05239">
    <property type="entry name" value="PRC"/>
    <property type="match status" value="1"/>
</dbReference>
<feature type="signal peptide" evidence="1">
    <location>
        <begin position="1"/>
        <end position="23"/>
    </location>
</feature>
<sequence>MITKFLLASSVACALSSLFAVNAARAQAASAPAATEKVPVAAKATLGVTVAETLLVATGYRASKLLHQDVYNDKGQKIGTVDDLVVSPDGTLSTAIVNVGGFLGLGKHLVAIPVRNFAHVAPKAVLPNASKEQLKALPKFEYA</sequence>
<organism evidence="3 4">
    <name type="scientific">Ramlibacter ginsenosidimutans</name>
    <dbReference type="NCBI Taxonomy" id="502333"/>
    <lineage>
        <taxon>Bacteria</taxon>
        <taxon>Pseudomonadati</taxon>
        <taxon>Pseudomonadota</taxon>
        <taxon>Betaproteobacteria</taxon>
        <taxon>Burkholderiales</taxon>
        <taxon>Comamonadaceae</taxon>
        <taxon>Ramlibacter</taxon>
    </lineage>
</organism>
<dbReference type="Proteomes" id="UP000630528">
    <property type="component" value="Unassembled WGS sequence"/>
</dbReference>